<keyword evidence="1 5" id="KW-0637">Prenyltransferase</keyword>
<dbReference type="RefSeq" id="WP_103931137.1">
    <property type="nucleotide sequence ID" value="NZ_FNVA01000001.1"/>
</dbReference>
<dbReference type="NCBIfam" id="TIGR00421">
    <property type="entry name" value="ubiX_pad"/>
    <property type="match status" value="1"/>
</dbReference>
<protein>
    <recommendedName>
        <fullName evidence="5">Flavin prenyltransferase UbiX</fullName>
        <ecNumber evidence="5">2.5.1.129</ecNumber>
    </recommendedName>
</protein>
<proteinExistence type="inferred from homology"/>
<accession>A0A1H5SDV3</accession>
<dbReference type="EC" id="2.5.1.129" evidence="5"/>
<keyword evidence="3 5" id="KW-0288">FMN</keyword>
<evidence type="ECO:0000256" key="3">
    <source>
        <dbReference type="ARBA" id="ARBA00022643"/>
    </source>
</evidence>
<organism evidence="7 8">
    <name type="scientific">Bryocella elongata</name>
    <dbReference type="NCBI Taxonomy" id="863522"/>
    <lineage>
        <taxon>Bacteria</taxon>
        <taxon>Pseudomonadati</taxon>
        <taxon>Acidobacteriota</taxon>
        <taxon>Terriglobia</taxon>
        <taxon>Terriglobales</taxon>
        <taxon>Acidobacteriaceae</taxon>
        <taxon>Bryocella</taxon>
    </lineage>
</organism>
<feature type="binding site" evidence="5">
    <location>
        <position position="173"/>
    </location>
    <ligand>
        <name>dimethylallyl phosphate</name>
        <dbReference type="ChEBI" id="CHEBI:88052"/>
    </ligand>
</feature>
<dbReference type="InterPro" id="IPR036551">
    <property type="entry name" value="Flavin_trans-like"/>
</dbReference>
<dbReference type="InterPro" id="IPR003382">
    <property type="entry name" value="Flavoprotein"/>
</dbReference>
<dbReference type="NCBIfam" id="NF004685">
    <property type="entry name" value="PRK06029.1"/>
    <property type="match status" value="1"/>
</dbReference>
<dbReference type="HAMAP" id="MF_01984">
    <property type="entry name" value="ubiX_pad"/>
    <property type="match status" value="1"/>
</dbReference>
<dbReference type="GO" id="GO:0106141">
    <property type="term" value="F:flavin prenyltransferase activity"/>
    <property type="evidence" value="ECO:0007669"/>
    <property type="project" value="UniProtKB-EC"/>
</dbReference>
<dbReference type="EMBL" id="FNVA01000001">
    <property type="protein sequence ID" value="SEF48675.1"/>
    <property type="molecule type" value="Genomic_DNA"/>
</dbReference>
<name>A0A1H5SDV3_9BACT</name>
<dbReference type="PANTHER" id="PTHR43374">
    <property type="entry name" value="FLAVIN PRENYLTRANSFERASE"/>
    <property type="match status" value="1"/>
</dbReference>
<keyword evidence="4 5" id="KW-0808">Transferase</keyword>
<comment type="caution">
    <text evidence="5">Lacks conserved residue(s) required for the propagation of feature annotation.</text>
</comment>
<feature type="domain" description="Flavoprotein" evidence="6">
    <location>
        <begin position="15"/>
        <end position="191"/>
    </location>
</feature>
<dbReference type="InterPro" id="IPR004507">
    <property type="entry name" value="UbiX-like"/>
</dbReference>
<evidence type="ECO:0000259" key="6">
    <source>
        <dbReference type="Pfam" id="PF02441"/>
    </source>
</evidence>
<evidence type="ECO:0000256" key="4">
    <source>
        <dbReference type="ARBA" id="ARBA00022679"/>
    </source>
</evidence>
<feature type="binding site" evidence="5">
    <location>
        <begin position="21"/>
        <end position="23"/>
    </location>
    <ligand>
        <name>FMN</name>
        <dbReference type="ChEBI" id="CHEBI:58210"/>
    </ligand>
</feature>
<keyword evidence="8" id="KW-1185">Reference proteome</keyword>
<comment type="function">
    <text evidence="5">Flavin prenyltransferase that catalyzes the synthesis of the prenylated FMN cofactor (prenyl-FMN) for 4-hydroxy-3-polyprenylbenzoic acid decarboxylase UbiD. The prenyltransferase is metal-independent and links a dimethylallyl moiety from dimethylallyl monophosphate (DMAP) to the flavin N5 and C6 atoms of FMN.</text>
</comment>
<feature type="binding site" evidence="5">
    <location>
        <begin position="108"/>
        <end position="111"/>
    </location>
    <ligand>
        <name>FMN</name>
        <dbReference type="ChEBI" id="CHEBI:58210"/>
    </ligand>
</feature>
<dbReference type="Gene3D" id="3.40.50.1950">
    <property type="entry name" value="Flavin prenyltransferase-like"/>
    <property type="match status" value="1"/>
</dbReference>
<comment type="similarity">
    <text evidence="5">Belongs to the UbiX/PAD1 family.</text>
</comment>
<keyword evidence="2 5" id="KW-0285">Flavoprotein</keyword>
<reference evidence="7 8" key="1">
    <citation type="submission" date="2016-10" db="EMBL/GenBank/DDBJ databases">
        <authorList>
            <person name="de Groot N.N."/>
        </authorList>
    </citation>
    <scope>NUCLEOTIDE SEQUENCE [LARGE SCALE GENOMIC DNA]</scope>
    <source>
        <strain evidence="7 8">DSM 22489</strain>
    </source>
</reference>
<feature type="binding site" evidence="5">
    <location>
        <position position="143"/>
    </location>
    <ligand>
        <name>FMN</name>
        <dbReference type="ChEBI" id="CHEBI:58210"/>
    </ligand>
</feature>
<dbReference type="Proteomes" id="UP000236728">
    <property type="component" value="Unassembled WGS sequence"/>
</dbReference>
<evidence type="ECO:0000313" key="7">
    <source>
        <dbReference type="EMBL" id="SEF48675.1"/>
    </source>
</evidence>
<evidence type="ECO:0000313" key="8">
    <source>
        <dbReference type="Proteomes" id="UP000236728"/>
    </source>
</evidence>
<evidence type="ECO:0000256" key="2">
    <source>
        <dbReference type="ARBA" id="ARBA00022630"/>
    </source>
</evidence>
<gene>
    <name evidence="5" type="primary">ubiX</name>
    <name evidence="7" type="ORF">SAMN05421819_0161</name>
</gene>
<dbReference type="AlphaFoldDB" id="A0A1H5SDV3"/>
<dbReference type="OrthoDB" id="9781577at2"/>
<dbReference type="PANTHER" id="PTHR43374:SF1">
    <property type="entry name" value="FLAVIN PRENYLTRANSFERASE PAD1, MITOCHONDRIAL"/>
    <property type="match status" value="1"/>
</dbReference>
<feature type="binding site" evidence="5">
    <location>
        <position position="189"/>
    </location>
    <ligand>
        <name>dimethylallyl phosphate</name>
        <dbReference type="ChEBI" id="CHEBI:88052"/>
    </ligand>
</feature>
<evidence type="ECO:0000256" key="5">
    <source>
        <dbReference type="HAMAP-Rule" id="MF_01984"/>
    </source>
</evidence>
<dbReference type="SUPFAM" id="SSF52507">
    <property type="entry name" value="Homo-oligomeric flavin-containing Cys decarboxylases, HFCD"/>
    <property type="match status" value="1"/>
</dbReference>
<sequence>MELTHSYRKPGQTIVTLAITGASGAALAAEALRALEADARVARVHLVASPSALRVLAEETGISGRIDLAEKLAGHPCPKVLQHAHEDVGAAIASGSYPIDAMIVIPCSMGTLAGIAHGLASNLIERAADVCLKERRKLVLCVRETPLNLIHLRNMTAVAEAGATVFPVVPAFYAKPQSMEEMVRTYVQRVLAHIGLEQSDAYVWGSE</sequence>
<dbReference type="GO" id="GO:0016831">
    <property type="term" value="F:carboxy-lyase activity"/>
    <property type="evidence" value="ECO:0007669"/>
    <property type="project" value="TreeGrafter"/>
</dbReference>
<comment type="catalytic activity">
    <reaction evidence="5">
        <text>dimethylallyl phosphate + FMNH2 = prenylated FMNH2 + phosphate</text>
        <dbReference type="Rhea" id="RHEA:37743"/>
        <dbReference type="ChEBI" id="CHEBI:43474"/>
        <dbReference type="ChEBI" id="CHEBI:57618"/>
        <dbReference type="ChEBI" id="CHEBI:87467"/>
        <dbReference type="ChEBI" id="CHEBI:88052"/>
        <dbReference type="EC" id="2.5.1.129"/>
    </reaction>
</comment>
<evidence type="ECO:0000256" key="1">
    <source>
        <dbReference type="ARBA" id="ARBA00022602"/>
    </source>
</evidence>
<feature type="binding site" evidence="5">
    <location>
        <position position="49"/>
    </location>
    <ligand>
        <name>FMN</name>
        <dbReference type="ChEBI" id="CHEBI:58210"/>
    </ligand>
</feature>
<dbReference type="Pfam" id="PF02441">
    <property type="entry name" value="Flavoprotein"/>
    <property type="match status" value="1"/>
</dbReference>